<dbReference type="Gene3D" id="3.30.40.10">
    <property type="entry name" value="Zinc/RING finger domain, C3HC4 (zinc finger)"/>
    <property type="match status" value="1"/>
</dbReference>
<evidence type="ECO:0000256" key="2">
    <source>
        <dbReference type="ARBA" id="ARBA00022833"/>
    </source>
</evidence>
<organism evidence="5 6">
    <name type="scientific">Steinernema hermaphroditum</name>
    <dbReference type="NCBI Taxonomy" id="289476"/>
    <lineage>
        <taxon>Eukaryota</taxon>
        <taxon>Metazoa</taxon>
        <taxon>Ecdysozoa</taxon>
        <taxon>Nematoda</taxon>
        <taxon>Chromadorea</taxon>
        <taxon>Rhabditida</taxon>
        <taxon>Tylenchina</taxon>
        <taxon>Panagrolaimomorpha</taxon>
        <taxon>Strongyloidoidea</taxon>
        <taxon>Steinernematidae</taxon>
        <taxon>Steinernema</taxon>
    </lineage>
</organism>
<dbReference type="SMART" id="SM00184">
    <property type="entry name" value="RING"/>
    <property type="match status" value="1"/>
</dbReference>
<evidence type="ECO:0000313" key="5">
    <source>
        <dbReference type="EMBL" id="KAK0419662.1"/>
    </source>
</evidence>
<proteinExistence type="predicted"/>
<evidence type="ECO:0000259" key="4">
    <source>
        <dbReference type="PROSITE" id="PS50089"/>
    </source>
</evidence>
<dbReference type="Proteomes" id="UP001175271">
    <property type="component" value="Unassembled WGS sequence"/>
</dbReference>
<dbReference type="GO" id="GO:0016567">
    <property type="term" value="P:protein ubiquitination"/>
    <property type="evidence" value="ECO:0007669"/>
    <property type="project" value="TreeGrafter"/>
</dbReference>
<protein>
    <recommendedName>
        <fullName evidence="4">RING-type domain-containing protein</fullName>
    </recommendedName>
</protein>
<dbReference type="InterPro" id="IPR052639">
    <property type="entry name" value="TRAIP_ubiq-protein_ligase"/>
</dbReference>
<dbReference type="InterPro" id="IPR001841">
    <property type="entry name" value="Znf_RING"/>
</dbReference>
<keyword evidence="2" id="KW-0862">Zinc</keyword>
<evidence type="ECO:0000313" key="6">
    <source>
        <dbReference type="Proteomes" id="UP001175271"/>
    </source>
</evidence>
<dbReference type="PROSITE" id="PS50089">
    <property type="entry name" value="ZF_RING_2"/>
    <property type="match status" value="1"/>
</dbReference>
<dbReference type="AlphaFoldDB" id="A0AA39I8B2"/>
<keyword evidence="6" id="KW-1185">Reference proteome</keyword>
<gene>
    <name evidence="5" type="ORF">QR680_014257</name>
</gene>
<dbReference type="PANTHER" id="PTHR46569:SF1">
    <property type="entry name" value="E3 UBIQUITIN-PROTEIN LIGASE RFWD3-RELATED"/>
    <property type="match status" value="1"/>
</dbReference>
<dbReference type="PANTHER" id="PTHR46569">
    <property type="entry name" value="E3 UBIQUITIN-PROTEIN LIGASE TRAIP"/>
    <property type="match status" value="1"/>
</dbReference>
<evidence type="ECO:0000256" key="3">
    <source>
        <dbReference type="PROSITE-ProRule" id="PRU00175"/>
    </source>
</evidence>
<reference evidence="5" key="1">
    <citation type="submission" date="2023-06" db="EMBL/GenBank/DDBJ databases">
        <title>Genomic analysis of the entomopathogenic nematode Steinernema hermaphroditum.</title>
        <authorList>
            <person name="Schwarz E.M."/>
            <person name="Heppert J.K."/>
            <person name="Baniya A."/>
            <person name="Schwartz H.T."/>
            <person name="Tan C.-H."/>
            <person name="Antoshechkin I."/>
            <person name="Sternberg P.W."/>
            <person name="Goodrich-Blair H."/>
            <person name="Dillman A.R."/>
        </authorList>
    </citation>
    <scope>NUCLEOTIDE SEQUENCE</scope>
    <source>
        <strain evidence="5">PS9179</strain>
        <tissue evidence="5">Whole animal</tissue>
    </source>
</reference>
<dbReference type="GO" id="GO:0090734">
    <property type="term" value="C:site of DNA damage"/>
    <property type="evidence" value="ECO:0007669"/>
    <property type="project" value="TreeGrafter"/>
</dbReference>
<dbReference type="GO" id="GO:0031297">
    <property type="term" value="P:replication fork processing"/>
    <property type="evidence" value="ECO:0007669"/>
    <property type="project" value="TreeGrafter"/>
</dbReference>
<dbReference type="GO" id="GO:0061630">
    <property type="term" value="F:ubiquitin protein ligase activity"/>
    <property type="evidence" value="ECO:0007669"/>
    <property type="project" value="TreeGrafter"/>
</dbReference>
<keyword evidence="1 3" id="KW-0479">Metal-binding</keyword>
<dbReference type="GO" id="GO:0008270">
    <property type="term" value="F:zinc ion binding"/>
    <property type="evidence" value="ECO:0007669"/>
    <property type="project" value="UniProtKB-KW"/>
</dbReference>
<accession>A0AA39I8B2</accession>
<sequence>MSALQNLVCPICIDTLNCTKKKTATTTCGHVFHDTCIGKWLTLRRSHRRCPTCRQKVVKVIPLFFSVEENVSQEDQLDEAEDALEYFRTELREQRPDARRSEDGTVRMDVSQEEDMVNAYGEEIARFIGTLRRQVEQFQYCGVQLRIRLRSHSSEVA</sequence>
<evidence type="ECO:0000256" key="1">
    <source>
        <dbReference type="ARBA" id="ARBA00022771"/>
    </source>
</evidence>
<name>A0AA39I8B2_9BILA</name>
<dbReference type="GO" id="GO:0005634">
    <property type="term" value="C:nucleus"/>
    <property type="evidence" value="ECO:0007669"/>
    <property type="project" value="TreeGrafter"/>
</dbReference>
<keyword evidence="1 3" id="KW-0863">Zinc-finger</keyword>
<comment type="caution">
    <text evidence="5">The sequence shown here is derived from an EMBL/GenBank/DDBJ whole genome shotgun (WGS) entry which is preliminary data.</text>
</comment>
<dbReference type="SUPFAM" id="SSF57850">
    <property type="entry name" value="RING/U-box"/>
    <property type="match status" value="1"/>
</dbReference>
<dbReference type="Pfam" id="PF13639">
    <property type="entry name" value="zf-RING_2"/>
    <property type="match status" value="1"/>
</dbReference>
<dbReference type="EMBL" id="JAUCMV010000002">
    <property type="protein sequence ID" value="KAK0419662.1"/>
    <property type="molecule type" value="Genomic_DNA"/>
</dbReference>
<dbReference type="InterPro" id="IPR013083">
    <property type="entry name" value="Znf_RING/FYVE/PHD"/>
</dbReference>
<feature type="domain" description="RING-type" evidence="4">
    <location>
        <begin position="9"/>
        <end position="54"/>
    </location>
</feature>